<proteinExistence type="predicted"/>
<reference evidence="1" key="1">
    <citation type="submission" date="2024-07" db="EMBL/GenBank/DDBJ databases">
        <title>Complete genome sequence of Prevotella sp. YM-2024 GTC17253.</title>
        <authorList>
            <person name="Hayashi M."/>
            <person name="Muto Y."/>
            <person name="Tanaka K."/>
            <person name="Niwa H."/>
        </authorList>
    </citation>
    <scope>NUCLEOTIDE SEQUENCE</scope>
    <source>
        <strain evidence="1">GTC17253</strain>
    </source>
</reference>
<evidence type="ECO:0008006" key="2">
    <source>
        <dbReference type="Google" id="ProtNLM"/>
    </source>
</evidence>
<dbReference type="AlphaFoldDB" id="A0AB33IS65"/>
<sequence length="160" mass="17526">MDYKYIDQLLARYWDAQTTLEEEEILKAFFSQEDIPASLLKYKPLFAYEQQEVRTDVLGSDFDAKILSMIEETAPVKARTVSMAYRLRPLFKAAAVVAIILTLGNAAQATFDDKTDGYAGAAVEKTHEGAAVALTDSAVIDSVQHSSIDAVPMSGTAILK</sequence>
<evidence type="ECO:0000313" key="1">
    <source>
        <dbReference type="EMBL" id="BFO72014.1"/>
    </source>
</evidence>
<gene>
    <name evidence="1" type="ORF">GTC17253_19800</name>
</gene>
<name>A0AB33IS65_9BACT</name>
<accession>A0AB33IS65</accession>
<protein>
    <recommendedName>
        <fullName evidence="2">Pyruvate ferredoxin oxidoreductase</fullName>
    </recommendedName>
</protein>
<dbReference type="EMBL" id="AP035785">
    <property type="protein sequence ID" value="BFO72014.1"/>
    <property type="molecule type" value="Genomic_DNA"/>
</dbReference>
<organism evidence="1">
    <name type="scientific">Prevotella sp. GTC17253</name>
    <dbReference type="NCBI Taxonomy" id="3236793"/>
    <lineage>
        <taxon>Bacteria</taxon>
        <taxon>Pseudomonadati</taxon>
        <taxon>Bacteroidota</taxon>
        <taxon>Bacteroidia</taxon>
        <taxon>Bacteroidales</taxon>
        <taxon>Prevotellaceae</taxon>
        <taxon>Prevotella</taxon>
    </lineage>
</organism>